<dbReference type="RefSeq" id="WP_067777293.1">
    <property type="nucleotide sequence ID" value="NZ_LIGX01000035.1"/>
</dbReference>
<reference evidence="4" key="1">
    <citation type="submission" date="2016-09" db="EMBL/GenBank/DDBJ databases">
        <authorList>
            <person name="Koehorst J."/>
        </authorList>
    </citation>
    <scope>NUCLEOTIDE SEQUENCE [LARGE SCALE GENOMIC DNA]</scope>
</reference>
<keyword evidence="4" id="KW-1185">Reference proteome</keyword>
<sequence length="158" mass="17285">MIRTISLTLPVFGIFTAAGLAETAPASESAQPETAAEQTPNPNPDDERIEKAYTDLIVAFGKLDAILEGTTSKAQADLIAPLFLAMLDQIKTIFAHAAQLSPSPEMMEPIMKVYEPALEKYNQSIDTHIDRILNNKCYGSDAMQKAIGEYFKPARNKP</sequence>
<feature type="region of interest" description="Disordered" evidence="1">
    <location>
        <begin position="25"/>
        <end position="47"/>
    </location>
</feature>
<accession>A0A1C7PAA9</accession>
<feature type="compositionally biased region" description="Polar residues" evidence="1">
    <location>
        <begin position="26"/>
        <end position="40"/>
    </location>
</feature>
<name>A0A1C7PAA9_9BACT</name>
<dbReference type="Proteomes" id="UP000176204">
    <property type="component" value="Chromosome I"/>
</dbReference>
<protein>
    <submittedName>
        <fullName evidence="3">Uncharacterized protein</fullName>
    </submittedName>
</protein>
<dbReference type="STRING" id="1679444.PYTT_1552"/>
<organism evidence="3 4">
    <name type="scientific">Akkermansia glycaniphila</name>
    <dbReference type="NCBI Taxonomy" id="1679444"/>
    <lineage>
        <taxon>Bacteria</taxon>
        <taxon>Pseudomonadati</taxon>
        <taxon>Verrucomicrobiota</taxon>
        <taxon>Verrucomicrobiia</taxon>
        <taxon>Verrucomicrobiales</taxon>
        <taxon>Akkermansiaceae</taxon>
        <taxon>Akkermansia</taxon>
    </lineage>
</organism>
<evidence type="ECO:0000256" key="1">
    <source>
        <dbReference type="SAM" id="MobiDB-lite"/>
    </source>
</evidence>
<dbReference type="EMBL" id="LT629973">
    <property type="protein sequence ID" value="SEH89981.1"/>
    <property type="molecule type" value="Genomic_DNA"/>
</dbReference>
<keyword evidence="2" id="KW-0732">Signal</keyword>
<dbReference type="AlphaFoldDB" id="A0A1C7PAA9"/>
<proteinExistence type="predicted"/>
<evidence type="ECO:0000256" key="2">
    <source>
        <dbReference type="SAM" id="SignalP"/>
    </source>
</evidence>
<evidence type="ECO:0000313" key="3">
    <source>
        <dbReference type="EMBL" id="SEH89981.1"/>
    </source>
</evidence>
<feature type="chain" id="PRO_5014266479" evidence="2">
    <location>
        <begin position="21"/>
        <end position="158"/>
    </location>
</feature>
<evidence type="ECO:0000313" key="4">
    <source>
        <dbReference type="Proteomes" id="UP000176204"/>
    </source>
</evidence>
<gene>
    <name evidence="3" type="ORF">PYTT_1552</name>
</gene>
<feature type="signal peptide" evidence="2">
    <location>
        <begin position="1"/>
        <end position="20"/>
    </location>
</feature>
<dbReference type="KEGG" id="agl:PYTT_1552"/>